<dbReference type="InterPro" id="IPR037365">
    <property type="entry name" value="Slowmo/Ups"/>
</dbReference>
<sequence length="208" mass="23304">MVLTNETHHIYPFHWDVVTRAFWNKYPNERLAHVERVDVLDRCLDAQGRLITTRLAKVTQKNVPGWVRSALGDSTYVFEETMCDPQRKQLVLKSTNLSLRSVATVEETCVYSVHPEDAHKTLYEAQAKVTAFVPLLSQKLEKFSVSRGAETAAKGIRAVEEICNDIFQGTFQPAFCETVNGVQDSVAVNATKEVAKAAAKCAQKQSME</sequence>
<dbReference type="PROSITE" id="PS50904">
    <property type="entry name" value="PRELI_MSF1"/>
    <property type="match status" value="1"/>
</dbReference>
<dbReference type="EMBL" id="NCKW01007425">
    <property type="protein sequence ID" value="POM70107.1"/>
    <property type="molecule type" value="Genomic_DNA"/>
</dbReference>
<dbReference type="Proteomes" id="UP000237271">
    <property type="component" value="Unassembled WGS sequence"/>
</dbReference>
<dbReference type="PANTHER" id="PTHR11158">
    <property type="entry name" value="MSF1/PX19 RELATED"/>
    <property type="match status" value="1"/>
</dbReference>
<keyword evidence="3" id="KW-1185">Reference proteome</keyword>
<evidence type="ECO:0000313" key="2">
    <source>
        <dbReference type="EMBL" id="POM70107.1"/>
    </source>
</evidence>
<dbReference type="GO" id="GO:0005758">
    <property type="term" value="C:mitochondrial intermembrane space"/>
    <property type="evidence" value="ECO:0007669"/>
    <property type="project" value="InterPro"/>
</dbReference>
<evidence type="ECO:0000313" key="3">
    <source>
        <dbReference type="Proteomes" id="UP000237271"/>
    </source>
</evidence>
<proteinExistence type="predicted"/>
<organism evidence="2 3">
    <name type="scientific">Phytophthora palmivora</name>
    <dbReference type="NCBI Taxonomy" id="4796"/>
    <lineage>
        <taxon>Eukaryota</taxon>
        <taxon>Sar</taxon>
        <taxon>Stramenopiles</taxon>
        <taxon>Oomycota</taxon>
        <taxon>Peronosporomycetes</taxon>
        <taxon>Peronosporales</taxon>
        <taxon>Peronosporaceae</taxon>
        <taxon>Phytophthora</taxon>
    </lineage>
</organism>
<name>A0A2P4XX08_9STRA</name>
<dbReference type="Pfam" id="PF04707">
    <property type="entry name" value="PRELI"/>
    <property type="match status" value="1"/>
</dbReference>
<gene>
    <name evidence="2" type="ORF">PHPALM_13510</name>
</gene>
<feature type="domain" description="PRELI/MSF1" evidence="1">
    <location>
        <begin position="1"/>
        <end position="171"/>
    </location>
</feature>
<dbReference type="OrthoDB" id="407630at2759"/>
<protein>
    <submittedName>
        <fullName evidence="2">Ups2 like protein</fullName>
    </submittedName>
</protein>
<accession>A0A2P4XX08</accession>
<dbReference type="AlphaFoldDB" id="A0A2P4XX08"/>
<reference evidence="2 3" key="1">
    <citation type="journal article" date="2017" name="Genome Biol. Evol.">
        <title>Phytophthora megakarya and P. palmivora, closely related causal agents of cacao black pod rot, underwent increases in genome sizes and gene numbers by different mechanisms.</title>
        <authorList>
            <person name="Ali S.S."/>
            <person name="Shao J."/>
            <person name="Lary D.J."/>
            <person name="Kronmiller B."/>
            <person name="Shen D."/>
            <person name="Strem M.D."/>
            <person name="Amoako-Attah I."/>
            <person name="Akrofi A.Y."/>
            <person name="Begoude B.A."/>
            <person name="Ten Hoopen G.M."/>
            <person name="Coulibaly K."/>
            <person name="Kebe B.I."/>
            <person name="Melnick R.L."/>
            <person name="Guiltinan M.J."/>
            <person name="Tyler B.M."/>
            <person name="Meinhardt L.W."/>
            <person name="Bailey B.A."/>
        </authorList>
    </citation>
    <scope>NUCLEOTIDE SEQUENCE [LARGE SCALE GENOMIC DNA]</scope>
    <source>
        <strain evidence="3">sbr112.9</strain>
    </source>
</reference>
<dbReference type="InterPro" id="IPR006797">
    <property type="entry name" value="PRELI/MSF1_dom"/>
</dbReference>
<evidence type="ECO:0000259" key="1">
    <source>
        <dbReference type="PROSITE" id="PS50904"/>
    </source>
</evidence>
<comment type="caution">
    <text evidence="2">The sequence shown here is derived from an EMBL/GenBank/DDBJ whole genome shotgun (WGS) entry which is preliminary data.</text>
</comment>